<dbReference type="Proteomes" id="UP000247702">
    <property type="component" value="Unassembled WGS sequence"/>
</dbReference>
<proteinExistence type="predicted"/>
<dbReference type="AlphaFoldDB" id="A0A2Z6REA7"/>
<accession>A0A2Z6REA7</accession>
<sequence>MKVTCRLVSDILLGLDDKATTDRKSGVDLEEISKEFCSLYELKIVVSKRDINKHGRGPYAISDVDESNGNLTIKDAINNSFTPYP</sequence>
<evidence type="ECO:0000313" key="2">
    <source>
        <dbReference type="Proteomes" id="UP000247702"/>
    </source>
</evidence>
<comment type="caution">
    <text evidence="1">The sequence shown here is derived from an EMBL/GenBank/DDBJ whole genome shotgun (WGS) entry which is preliminary data.</text>
</comment>
<gene>
    <name evidence="1" type="ORF">RclHR1_04010005</name>
</gene>
<name>A0A2Z6REA7_9GLOM</name>
<keyword evidence="2" id="KW-1185">Reference proteome</keyword>
<dbReference type="EMBL" id="BEXD01003347">
    <property type="protein sequence ID" value="GBC00958.1"/>
    <property type="molecule type" value="Genomic_DNA"/>
</dbReference>
<evidence type="ECO:0000313" key="1">
    <source>
        <dbReference type="EMBL" id="GBC00958.1"/>
    </source>
</evidence>
<reference evidence="1 2" key="1">
    <citation type="submission" date="2017-11" db="EMBL/GenBank/DDBJ databases">
        <title>The genome of Rhizophagus clarus HR1 reveals common genetic basis of auxotrophy among arbuscular mycorrhizal fungi.</title>
        <authorList>
            <person name="Kobayashi Y."/>
        </authorList>
    </citation>
    <scope>NUCLEOTIDE SEQUENCE [LARGE SCALE GENOMIC DNA]</scope>
    <source>
        <strain evidence="1 2">HR1</strain>
    </source>
</reference>
<organism evidence="1 2">
    <name type="scientific">Rhizophagus clarus</name>
    <dbReference type="NCBI Taxonomy" id="94130"/>
    <lineage>
        <taxon>Eukaryota</taxon>
        <taxon>Fungi</taxon>
        <taxon>Fungi incertae sedis</taxon>
        <taxon>Mucoromycota</taxon>
        <taxon>Glomeromycotina</taxon>
        <taxon>Glomeromycetes</taxon>
        <taxon>Glomerales</taxon>
        <taxon>Glomeraceae</taxon>
        <taxon>Rhizophagus</taxon>
    </lineage>
</organism>
<protein>
    <submittedName>
        <fullName evidence="1">Uncharacterized protein</fullName>
    </submittedName>
</protein>